<dbReference type="EMBL" id="DSPX01000048">
    <property type="protein sequence ID" value="HGG00070.1"/>
    <property type="molecule type" value="Genomic_DNA"/>
</dbReference>
<dbReference type="AlphaFoldDB" id="A0A7C3VMT5"/>
<proteinExistence type="predicted"/>
<name>A0A7C3VMT5_9CYAN</name>
<sequence length="184" mass="21130">MPNYFIYMDNSNVFIEGQRVSAVRQGLARNIIEAMNWKITDSSYRLDFGKLHRFTAGDDPTKIKRSVLFGSRPPDNDKIWETAERAGFEPKIVNRNAANKEKKIDTGIVTEMMRDAYTKMNPNDDVITLVAGDADYVPTIDCLRGDGYKVEVFFWNHASQELKNACDRFVPLDEYIDHLGFYSN</sequence>
<dbReference type="Pfam" id="PF01936">
    <property type="entry name" value="NYN"/>
    <property type="match status" value="1"/>
</dbReference>
<gene>
    <name evidence="2" type="ORF">ENR15_05255</name>
</gene>
<dbReference type="GO" id="GO:0004540">
    <property type="term" value="F:RNA nuclease activity"/>
    <property type="evidence" value="ECO:0007669"/>
    <property type="project" value="InterPro"/>
</dbReference>
<accession>A0A7C3VMT5</accession>
<dbReference type="InterPro" id="IPR047140">
    <property type="entry name" value="LabA"/>
</dbReference>
<reference evidence="2" key="1">
    <citation type="journal article" date="2020" name="mSystems">
        <title>Genome- and Community-Level Interaction Insights into Carbon Utilization and Element Cycling Functions of Hydrothermarchaeota in Hydrothermal Sediment.</title>
        <authorList>
            <person name="Zhou Z."/>
            <person name="Liu Y."/>
            <person name="Xu W."/>
            <person name="Pan J."/>
            <person name="Luo Z.H."/>
            <person name="Li M."/>
        </authorList>
    </citation>
    <scope>NUCLEOTIDE SEQUENCE [LARGE SCALE GENOMIC DNA]</scope>
    <source>
        <strain evidence="2">SpSt-374</strain>
    </source>
</reference>
<dbReference type="InterPro" id="IPR021139">
    <property type="entry name" value="NYN"/>
</dbReference>
<feature type="domain" description="NYN" evidence="1">
    <location>
        <begin position="14"/>
        <end position="173"/>
    </location>
</feature>
<dbReference type="Gene3D" id="3.40.50.1010">
    <property type="entry name" value="5'-nuclease"/>
    <property type="match status" value="1"/>
</dbReference>
<organism evidence="2">
    <name type="scientific">Planktothricoides sp. SpSt-374</name>
    <dbReference type="NCBI Taxonomy" id="2282167"/>
    <lineage>
        <taxon>Bacteria</taxon>
        <taxon>Bacillati</taxon>
        <taxon>Cyanobacteriota</taxon>
        <taxon>Cyanophyceae</taxon>
        <taxon>Oscillatoriophycideae</taxon>
        <taxon>Oscillatoriales</taxon>
        <taxon>Oscillatoriaceae</taxon>
        <taxon>Planktothricoides</taxon>
    </lineage>
</organism>
<protein>
    <submittedName>
        <fullName evidence="2">NYN domain-containing protein</fullName>
    </submittedName>
</protein>
<evidence type="ECO:0000259" key="1">
    <source>
        <dbReference type="Pfam" id="PF01936"/>
    </source>
</evidence>
<evidence type="ECO:0000313" key="2">
    <source>
        <dbReference type="EMBL" id="HGG00070.1"/>
    </source>
</evidence>
<dbReference type="PANTHER" id="PTHR35458">
    <property type="entry name" value="SLR0755 PROTEIN"/>
    <property type="match status" value="1"/>
</dbReference>
<comment type="caution">
    <text evidence="2">The sequence shown here is derived from an EMBL/GenBank/DDBJ whole genome shotgun (WGS) entry which is preliminary data.</text>
</comment>
<dbReference type="PANTHER" id="PTHR35458:SF8">
    <property type="entry name" value="SLR0650 PROTEIN"/>
    <property type="match status" value="1"/>
</dbReference>